<dbReference type="OrthoDB" id="506201at2"/>
<dbReference type="Pfam" id="PF13439">
    <property type="entry name" value="Glyco_transf_4"/>
    <property type="match status" value="1"/>
</dbReference>
<name>A0A1H5PUL7_9ACTN</name>
<dbReference type="InterPro" id="IPR001296">
    <property type="entry name" value="Glyco_trans_1"/>
</dbReference>
<evidence type="ECO:0000313" key="6">
    <source>
        <dbReference type="Proteomes" id="UP000181980"/>
    </source>
</evidence>
<accession>A0A1H5PUL7</accession>
<feature type="domain" description="Glycosyl transferase family 1" evidence="3">
    <location>
        <begin position="212"/>
        <end position="376"/>
    </location>
</feature>
<evidence type="ECO:0000256" key="1">
    <source>
        <dbReference type="ARBA" id="ARBA00022676"/>
    </source>
</evidence>
<evidence type="ECO:0000313" key="5">
    <source>
        <dbReference type="EMBL" id="SEF17496.1"/>
    </source>
</evidence>
<evidence type="ECO:0000259" key="4">
    <source>
        <dbReference type="Pfam" id="PF13439"/>
    </source>
</evidence>
<organism evidence="5 6">
    <name type="scientific">Jiangella alba</name>
    <dbReference type="NCBI Taxonomy" id="561176"/>
    <lineage>
        <taxon>Bacteria</taxon>
        <taxon>Bacillati</taxon>
        <taxon>Actinomycetota</taxon>
        <taxon>Actinomycetes</taxon>
        <taxon>Jiangellales</taxon>
        <taxon>Jiangellaceae</taxon>
        <taxon>Jiangella</taxon>
    </lineage>
</organism>
<proteinExistence type="predicted"/>
<dbReference type="InterPro" id="IPR050194">
    <property type="entry name" value="Glycosyltransferase_grp1"/>
</dbReference>
<dbReference type="AlphaFoldDB" id="A0A1H5PUL7"/>
<gene>
    <name evidence="5" type="ORF">SAMN04488561_5899</name>
</gene>
<protein>
    <submittedName>
        <fullName evidence="5">Glycosyltransferase involved in cell wall bisynthesis</fullName>
    </submittedName>
</protein>
<keyword evidence="2 5" id="KW-0808">Transferase</keyword>
<reference evidence="6" key="1">
    <citation type="submission" date="2016-10" db="EMBL/GenBank/DDBJ databases">
        <authorList>
            <person name="Varghese N."/>
            <person name="Submissions S."/>
        </authorList>
    </citation>
    <scope>NUCLEOTIDE SEQUENCE [LARGE SCALE GENOMIC DNA]</scope>
    <source>
        <strain evidence="6">DSM 45237</strain>
    </source>
</reference>
<keyword evidence="1" id="KW-0328">Glycosyltransferase</keyword>
<dbReference type="PANTHER" id="PTHR45947">
    <property type="entry name" value="SULFOQUINOVOSYL TRANSFERASE SQD2"/>
    <property type="match status" value="1"/>
</dbReference>
<dbReference type="PANTHER" id="PTHR45947:SF14">
    <property type="entry name" value="SLL1723 PROTEIN"/>
    <property type="match status" value="1"/>
</dbReference>
<evidence type="ECO:0000259" key="3">
    <source>
        <dbReference type="Pfam" id="PF00534"/>
    </source>
</evidence>
<dbReference type="InterPro" id="IPR028098">
    <property type="entry name" value="Glyco_trans_4-like_N"/>
</dbReference>
<dbReference type="GO" id="GO:1901137">
    <property type="term" value="P:carbohydrate derivative biosynthetic process"/>
    <property type="evidence" value="ECO:0007669"/>
    <property type="project" value="UniProtKB-ARBA"/>
</dbReference>
<dbReference type="SUPFAM" id="SSF53756">
    <property type="entry name" value="UDP-Glycosyltransferase/glycogen phosphorylase"/>
    <property type="match status" value="1"/>
</dbReference>
<dbReference type="Pfam" id="PF00534">
    <property type="entry name" value="Glycos_transf_1"/>
    <property type="match status" value="1"/>
</dbReference>
<dbReference type="GO" id="GO:0016757">
    <property type="term" value="F:glycosyltransferase activity"/>
    <property type="evidence" value="ECO:0007669"/>
    <property type="project" value="UniProtKB-KW"/>
</dbReference>
<dbReference type="Proteomes" id="UP000181980">
    <property type="component" value="Unassembled WGS sequence"/>
</dbReference>
<sequence length="403" mass="43022">MSPDRARIGYVLKVYPRFSETFVVTEILARESRGTDIEIFSLRPPADSRFHDTLARVSAPVTYVPRIRRPDELWTALAAAAAELPRLPETLPELLAADAEDAGQAVDLAVRVRRAGLTHLHAHFGSVATTVARLASLLTGVPYSFTAHAKDIFHESVDPADLRRKLAGAGHAVTVSDWNAAYLADRYGAAAGRVHRVYNGLDLDAFPFAPDAAARPPVVAAVGRLVEKKGFDVLLDACRLLADAGREFRCRVVGTGLLEAELRERSARLGLGGLVEFTGPLPQPQVRAVVRSAAVLAAPCVVGADGNQDGLPTVLLEAMALGTPCVSTDVAGIGEVVRDETTGLLVPQREAGALARALARLLDDTALRTRLAAAARGLVEKEFDAVRQARELDELLVTPEPAP</sequence>
<feature type="domain" description="Glycosyltransferase subfamily 4-like N-terminal" evidence="4">
    <location>
        <begin position="94"/>
        <end position="204"/>
    </location>
</feature>
<dbReference type="RefSeq" id="WP_069115335.1">
    <property type="nucleotide sequence ID" value="NZ_FNUC01000004.1"/>
</dbReference>
<evidence type="ECO:0000256" key="2">
    <source>
        <dbReference type="ARBA" id="ARBA00022679"/>
    </source>
</evidence>
<dbReference type="EMBL" id="FNUC01000004">
    <property type="protein sequence ID" value="SEF17496.1"/>
    <property type="molecule type" value="Genomic_DNA"/>
</dbReference>
<dbReference type="Gene3D" id="3.40.50.2000">
    <property type="entry name" value="Glycogen Phosphorylase B"/>
    <property type="match status" value="2"/>
</dbReference>
<dbReference type="STRING" id="561176.SAMN04488561_5899"/>
<keyword evidence="6" id="KW-1185">Reference proteome</keyword>